<dbReference type="GO" id="GO:0005737">
    <property type="term" value="C:cytoplasm"/>
    <property type="evidence" value="ECO:0007669"/>
    <property type="project" value="TreeGrafter"/>
</dbReference>
<dbReference type="InterPro" id="IPR019775">
    <property type="entry name" value="WD40_repeat_CS"/>
</dbReference>
<dbReference type="SUPFAM" id="SSF50998">
    <property type="entry name" value="Quinoprotein alcohol dehydrogenase-like"/>
    <property type="match status" value="1"/>
</dbReference>
<feature type="repeat" description="WD" evidence="13">
    <location>
        <begin position="235"/>
        <end position="261"/>
    </location>
</feature>
<evidence type="ECO:0000256" key="2">
    <source>
        <dbReference type="ARBA" id="ARBA00004629"/>
    </source>
</evidence>
<dbReference type="Gene3D" id="2.130.10.10">
    <property type="entry name" value="YVTN repeat-like/Quinoprotein amine dehydrogenase"/>
    <property type="match status" value="2"/>
</dbReference>
<keyword evidence="7" id="KW-0235">DNA replication</keyword>
<dbReference type="Gene3D" id="3.80.10.10">
    <property type="entry name" value="Ribonuclease Inhibitor"/>
    <property type="match status" value="2"/>
</dbReference>
<evidence type="ECO:0000256" key="4">
    <source>
        <dbReference type="ARBA" id="ARBA00015536"/>
    </source>
</evidence>
<keyword evidence="8" id="KW-0677">Repeat</keyword>
<dbReference type="Pfam" id="PF13855">
    <property type="entry name" value="LRR_8"/>
    <property type="match status" value="1"/>
</dbReference>
<dbReference type="Proteomes" id="UP000663868">
    <property type="component" value="Unassembled WGS sequence"/>
</dbReference>
<evidence type="ECO:0000256" key="9">
    <source>
        <dbReference type="ARBA" id="ARBA00022838"/>
    </source>
</evidence>
<proteinExistence type="inferred from homology"/>
<name>A0A818T999_9BILA</name>
<dbReference type="PROSITE" id="PS50082">
    <property type="entry name" value="WD_REPEATS_2"/>
    <property type="match status" value="3"/>
</dbReference>
<evidence type="ECO:0000313" key="15">
    <source>
        <dbReference type="EMBL" id="CAF0863691.1"/>
    </source>
</evidence>
<dbReference type="Proteomes" id="UP000663860">
    <property type="component" value="Unassembled WGS sequence"/>
</dbReference>
<dbReference type="EMBL" id="CAJNOG010000197">
    <property type="protein sequence ID" value="CAF1065747.1"/>
    <property type="molecule type" value="Genomic_DNA"/>
</dbReference>
<comment type="caution">
    <text evidence="17">The sequence shown here is derived from an EMBL/GenBank/DDBJ whole genome shotgun (WGS) entry which is preliminary data.</text>
</comment>
<dbReference type="SMART" id="SM00320">
    <property type="entry name" value="WD40"/>
    <property type="match status" value="3"/>
</dbReference>
<dbReference type="Proteomes" id="UP000663845">
    <property type="component" value="Unassembled WGS sequence"/>
</dbReference>
<evidence type="ECO:0000256" key="12">
    <source>
        <dbReference type="ARBA" id="ARBA00033046"/>
    </source>
</evidence>
<evidence type="ECO:0000256" key="7">
    <source>
        <dbReference type="ARBA" id="ARBA00022705"/>
    </source>
</evidence>
<evidence type="ECO:0000256" key="8">
    <source>
        <dbReference type="ARBA" id="ARBA00022737"/>
    </source>
</evidence>
<evidence type="ECO:0000313" key="18">
    <source>
        <dbReference type="Proteomes" id="UP000663868"/>
    </source>
</evidence>
<dbReference type="Pfam" id="PF00400">
    <property type="entry name" value="WD40"/>
    <property type="match status" value="2"/>
</dbReference>
<feature type="domain" description="Disease resistance R13L4/SHOC-2-like LRR" evidence="14">
    <location>
        <begin position="465"/>
        <end position="625"/>
    </location>
</feature>
<evidence type="ECO:0000256" key="10">
    <source>
        <dbReference type="ARBA" id="ARBA00022895"/>
    </source>
</evidence>
<keyword evidence="11" id="KW-0137">Centromere</keyword>
<dbReference type="InterPro" id="IPR020472">
    <property type="entry name" value="WD40_PAC1"/>
</dbReference>
<evidence type="ECO:0000259" key="14">
    <source>
        <dbReference type="Pfam" id="PF23598"/>
    </source>
</evidence>
<reference evidence="17" key="1">
    <citation type="submission" date="2021-02" db="EMBL/GenBank/DDBJ databases">
        <authorList>
            <person name="Nowell W R."/>
        </authorList>
    </citation>
    <scope>NUCLEOTIDE SEQUENCE</scope>
</reference>
<evidence type="ECO:0000313" key="17">
    <source>
        <dbReference type="EMBL" id="CAF3680583.1"/>
    </source>
</evidence>
<gene>
    <name evidence="15" type="ORF">IZO911_LOCUS10268</name>
    <name evidence="16" type="ORF">JYZ213_LOCUS19473</name>
    <name evidence="17" type="ORF">KXQ929_LOCUS9644</name>
</gene>
<evidence type="ECO:0000256" key="6">
    <source>
        <dbReference type="ARBA" id="ARBA00022614"/>
    </source>
</evidence>
<feature type="repeat" description="WD" evidence="13">
    <location>
        <begin position="309"/>
        <end position="349"/>
    </location>
</feature>
<dbReference type="PROSITE" id="PS50294">
    <property type="entry name" value="WD_REPEATS_REGION"/>
    <property type="match status" value="2"/>
</dbReference>
<dbReference type="InterPro" id="IPR055414">
    <property type="entry name" value="LRR_R13L4/SHOC2-like"/>
</dbReference>
<dbReference type="PANTHER" id="PTHR48051:SF39">
    <property type="entry name" value="P53-INDUCED DEATH DOMAIN PROTEIN 1"/>
    <property type="match status" value="1"/>
</dbReference>
<evidence type="ECO:0000256" key="1">
    <source>
        <dbReference type="ARBA" id="ARBA00004574"/>
    </source>
</evidence>
<dbReference type="GO" id="GO:0006260">
    <property type="term" value="P:DNA replication"/>
    <property type="evidence" value="ECO:0007669"/>
    <property type="project" value="UniProtKB-KW"/>
</dbReference>
<keyword evidence="10" id="KW-0158">Chromosome</keyword>
<keyword evidence="9" id="KW-0995">Kinetochore</keyword>
<comment type="subcellular location">
    <subcellularLocation>
        <location evidence="2">Chromosome</location>
        <location evidence="2">Centromere</location>
        <location evidence="2">Kinetochore</location>
    </subcellularLocation>
    <subcellularLocation>
        <location evidence="1">Chromosome</location>
        <location evidence="1">Telomere</location>
    </subcellularLocation>
</comment>
<dbReference type="SMART" id="SM00369">
    <property type="entry name" value="LRR_TYP"/>
    <property type="match status" value="2"/>
</dbReference>
<evidence type="ECO:0000256" key="11">
    <source>
        <dbReference type="ARBA" id="ARBA00023328"/>
    </source>
</evidence>
<sequence>MSVKNVQHTQLSEATDNDGYSLKSVFDDDDSLQTDHKSSHVRCISMAHNRKSAVIGQTQGPLQIWDVVNGKLISCSEDTNINCNKVKWARHGTLLVYLISDPSNSKKNIIQICDAKNGNSVELDYQIKCTTFTLSNDTEKVVMVGNRKNGSGISVAIFDLDGFKLVKEIKSIENQSYGDISSFITLTPNERYAIVGCSSGLTTKYVVFDFTTEEDIIEPLVKTIEADPLCSVVLNNEQILTGTTDGQIIVWDISSCESIQALSDNGQNAHEGKITNVKLSPDRQYVVTSSVDGTVKVWDANTKELISKLIGHKEEITCTCITTNQLIVTGSKDESISLWHLRSGKLLATISVGMTPFDLHVGAYDRTIVGIGDKNGDTLITSPPPPLHCSQYSNDLEIIHSLSSNVSVINESHICRNSECAWINTKNQVISLLLTYTPESLQVYCLTNLQKLLLPSNSPWRIPTEIANLIHLTELNLNIAGNKIPQAVGKLKMLQSLTFTADEVTELPGAITLLSKLKFLFIDVPLKEIPAYLSLIPLQTLIFFRRTNFSSIPDKFFERLNPSLRDLTIDITHLKSLDPFLALTELASLTVYAEKLKEFPWQLTHLTALHQLSLNNNELSFLPRNFSENFDTLSFDFNHFSQVPRQILANKNLVKLYLNNNWIVDISTIVQTKAPLKILFVGSNNITTLPATINSITDSLESLDLHGNKLTTVPAEELVKMNKLRFLSLEKNQITPDEVARLKAIFSTNPRITVFF</sequence>
<dbReference type="PROSITE" id="PS00678">
    <property type="entry name" value="WD_REPEATS_1"/>
    <property type="match status" value="1"/>
</dbReference>
<dbReference type="PROSITE" id="PS51450">
    <property type="entry name" value="LRR"/>
    <property type="match status" value="2"/>
</dbReference>
<dbReference type="Pfam" id="PF23598">
    <property type="entry name" value="LRR_14"/>
    <property type="match status" value="1"/>
</dbReference>
<evidence type="ECO:0000313" key="16">
    <source>
        <dbReference type="EMBL" id="CAF1065747.1"/>
    </source>
</evidence>
<dbReference type="EMBL" id="CAJNOE010000074">
    <property type="protein sequence ID" value="CAF0863691.1"/>
    <property type="molecule type" value="Genomic_DNA"/>
</dbReference>
<evidence type="ECO:0000256" key="5">
    <source>
        <dbReference type="ARBA" id="ARBA00022574"/>
    </source>
</evidence>
<keyword evidence="6" id="KW-0433">Leucine-rich repeat</keyword>
<organism evidence="17 18">
    <name type="scientific">Adineta steineri</name>
    <dbReference type="NCBI Taxonomy" id="433720"/>
    <lineage>
        <taxon>Eukaryota</taxon>
        <taxon>Metazoa</taxon>
        <taxon>Spiralia</taxon>
        <taxon>Gnathifera</taxon>
        <taxon>Rotifera</taxon>
        <taxon>Eurotatoria</taxon>
        <taxon>Bdelloidea</taxon>
        <taxon>Adinetida</taxon>
        <taxon>Adinetidae</taxon>
        <taxon>Adineta</taxon>
    </lineage>
</organism>
<dbReference type="InterPro" id="IPR001611">
    <property type="entry name" value="Leu-rich_rpt"/>
</dbReference>
<dbReference type="GO" id="GO:0000781">
    <property type="term" value="C:chromosome, telomeric region"/>
    <property type="evidence" value="ECO:0007669"/>
    <property type="project" value="UniProtKB-SubCell"/>
</dbReference>
<dbReference type="InterPro" id="IPR001680">
    <property type="entry name" value="WD40_rpt"/>
</dbReference>
<dbReference type="PANTHER" id="PTHR48051">
    <property type="match status" value="1"/>
</dbReference>
<evidence type="ECO:0000256" key="13">
    <source>
        <dbReference type="PROSITE-ProRule" id="PRU00221"/>
    </source>
</evidence>
<protein>
    <recommendedName>
        <fullName evidence="4">Leucine-rich repeat and WD repeat-containing protein 1</fullName>
    </recommendedName>
    <alternativeName>
        <fullName evidence="12">Origin recognition complex-associated protein</fullName>
    </alternativeName>
</protein>
<evidence type="ECO:0000256" key="3">
    <source>
        <dbReference type="ARBA" id="ARBA00007545"/>
    </source>
</evidence>
<dbReference type="InterPro" id="IPR011047">
    <property type="entry name" value="Quinoprotein_ADH-like_sf"/>
</dbReference>
<dbReference type="InterPro" id="IPR032675">
    <property type="entry name" value="LRR_dom_sf"/>
</dbReference>
<dbReference type="InterPro" id="IPR015943">
    <property type="entry name" value="WD40/YVTN_repeat-like_dom_sf"/>
</dbReference>
<dbReference type="SUPFAM" id="SSF52058">
    <property type="entry name" value="L domain-like"/>
    <property type="match status" value="1"/>
</dbReference>
<comment type="similarity">
    <text evidence="3">Belongs to the LRWD1 family.</text>
</comment>
<dbReference type="GO" id="GO:0000776">
    <property type="term" value="C:kinetochore"/>
    <property type="evidence" value="ECO:0007669"/>
    <property type="project" value="UniProtKB-KW"/>
</dbReference>
<dbReference type="EMBL" id="CAJOBB010000443">
    <property type="protein sequence ID" value="CAF3680583.1"/>
    <property type="molecule type" value="Genomic_DNA"/>
</dbReference>
<dbReference type="InterPro" id="IPR050216">
    <property type="entry name" value="LRR_domain-containing"/>
</dbReference>
<feature type="repeat" description="WD" evidence="13">
    <location>
        <begin position="267"/>
        <end position="308"/>
    </location>
</feature>
<dbReference type="PRINTS" id="PR00320">
    <property type="entry name" value="GPROTEINBRPT"/>
</dbReference>
<dbReference type="InterPro" id="IPR003591">
    <property type="entry name" value="Leu-rich_rpt_typical-subtyp"/>
</dbReference>
<keyword evidence="10" id="KW-0779">Telomere</keyword>
<dbReference type="AlphaFoldDB" id="A0A818T999"/>
<accession>A0A818T999</accession>
<keyword evidence="5 13" id="KW-0853">WD repeat</keyword>